<evidence type="ECO:0000313" key="12">
    <source>
        <dbReference type="EMBL" id="PKA55538.1"/>
    </source>
</evidence>
<dbReference type="STRING" id="1088818.A0A2I0AJ18"/>
<dbReference type="SUPFAM" id="SSF103612">
    <property type="entry name" value="SBT domain"/>
    <property type="match status" value="1"/>
</dbReference>
<evidence type="ECO:0000256" key="4">
    <source>
        <dbReference type="ARBA" id="ARBA00022833"/>
    </source>
</evidence>
<feature type="region of interest" description="Disordered" evidence="10">
    <location>
        <begin position="54"/>
        <end position="80"/>
    </location>
</feature>
<dbReference type="GO" id="GO:0005634">
    <property type="term" value="C:nucleus"/>
    <property type="evidence" value="ECO:0007669"/>
    <property type="project" value="UniProtKB-SubCell"/>
</dbReference>
<keyword evidence="8" id="KW-0539">Nucleus</keyword>
<keyword evidence="4" id="KW-0862">Zinc</keyword>
<accession>A0A2I0AJ18</accession>
<evidence type="ECO:0000259" key="11">
    <source>
        <dbReference type="PROSITE" id="PS51141"/>
    </source>
</evidence>
<dbReference type="PANTHER" id="PTHR31251">
    <property type="entry name" value="SQUAMOSA PROMOTER-BINDING-LIKE PROTEIN 4"/>
    <property type="match status" value="1"/>
</dbReference>
<evidence type="ECO:0000313" key="13">
    <source>
        <dbReference type="Proteomes" id="UP000236161"/>
    </source>
</evidence>
<dbReference type="InterPro" id="IPR044817">
    <property type="entry name" value="SBP-like"/>
</dbReference>
<keyword evidence="2" id="KW-0479">Metal-binding</keyword>
<dbReference type="PROSITE" id="PS51141">
    <property type="entry name" value="ZF_SBP"/>
    <property type="match status" value="1"/>
</dbReference>
<dbReference type="OrthoDB" id="514967at2759"/>
<sequence>MDWDSKMPPWDLPELEQTAGGLNSSSGGDGLGCSVDLKLGRFGDFGLPENWKGETRATASSSMLPPVASGSLKRPRGPVNSGQSASCLVDGCKSDLRGCRDYHRRHKVCEIHSKTPVVIVGGQEQRFCQQCSRFHLLMEFDEVKRSCRKRLDGHNRRRRKPQPESANMGTLFQNHQDPAWSSIVKTEEDPAIYSHHQSPMRFVGMPAQAPLQFAGTFHCSFKEGKQLPFLEADGCCQPLATTISSASVSSSSSKMMFSDCALSLLSSSSQIPMGQPLLQSFAYGGCSRSPANPRGINSPTVFASSRAEDEILGAALVPDAGEGDDLHCQSVFQVGDEGLSDEGPPSPPFSWQ</sequence>
<evidence type="ECO:0000256" key="3">
    <source>
        <dbReference type="ARBA" id="ARBA00022771"/>
    </source>
</evidence>
<keyword evidence="3 9" id="KW-0863">Zinc-finger</keyword>
<keyword evidence="6" id="KW-0238">DNA-binding</keyword>
<evidence type="ECO:0000256" key="5">
    <source>
        <dbReference type="ARBA" id="ARBA00023015"/>
    </source>
</evidence>
<keyword evidence="13" id="KW-1185">Reference proteome</keyword>
<evidence type="ECO:0000256" key="10">
    <source>
        <dbReference type="SAM" id="MobiDB-lite"/>
    </source>
</evidence>
<dbReference type="Pfam" id="PF03110">
    <property type="entry name" value="SBP"/>
    <property type="match status" value="1"/>
</dbReference>
<name>A0A2I0AJ18_9ASPA</name>
<dbReference type="EMBL" id="KZ451979">
    <property type="protein sequence ID" value="PKA55538.1"/>
    <property type="molecule type" value="Genomic_DNA"/>
</dbReference>
<protein>
    <submittedName>
        <fullName evidence="12">Squamosa promoter-binding-like protein 18</fullName>
    </submittedName>
</protein>
<dbReference type="InterPro" id="IPR036893">
    <property type="entry name" value="SBP_sf"/>
</dbReference>
<dbReference type="Proteomes" id="UP000236161">
    <property type="component" value="Unassembled WGS sequence"/>
</dbReference>
<dbReference type="GO" id="GO:0008270">
    <property type="term" value="F:zinc ion binding"/>
    <property type="evidence" value="ECO:0007669"/>
    <property type="project" value="UniProtKB-KW"/>
</dbReference>
<evidence type="ECO:0000256" key="6">
    <source>
        <dbReference type="ARBA" id="ARBA00023125"/>
    </source>
</evidence>
<feature type="region of interest" description="Disordered" evidence="10">
    <location>
        <begin position="1"/>
        <end position="27"/>
    </location>
</feature>
<keyword evidence="7" id="KW-0804">Transcription</keyword>
<dbReference type="Gene3D" id="4.10.1100.10">
    <property type="entry name" value="Transcription factor, SBP-box domain"/>
    <property type="match status" value="1"/>
</dbReference>
<evidence type="ECO:0000256" key="8">
    <source>
        <dbReference type="ARBA" id="ARBA00023242"/>
    </source>
</evidence>
<comment type="subcellular location">
    <subcellularLocation>
        <location evidence="1">Nucleus</location>
    </subcellularLocation>
</comment>
<gene>
    <name evidence="12" type="primary">SPL18</name>
    <name evidence="12" type="ORF">AXF42_Ash006740</name>
</gene>
<dbReference type="AlphaFoldDB" id="A0A2I0AJ18"/>
<reference evidence="12 13" key="1">
    <citation type="journal article" date="2017" name="Nature">
        <title>The Apostasia genome and the evolution of orchids.</title>
        <authorList>
            <person name="Zhang G.Q."/>
            <person name="Liu K.W."/>
            <person name="Li Z."/>
            <person name="Lohaus R."/>
            <person name="Hsiao Y.Y."/>
            <person name="Niu S.C."/>
            <person name="Wang J.Y."/>
            <person name="Lin Y.C."/>
            <person name="Xu Q."/>
            <person name="Chen L.J."/>
            <person name="Yoshida K."/>
            <person name="Fujiwara S."/>
            <person name="Wang Z.W."/>
            <person name="Zhang Y.Q."/>
            <person name="Mitsuda N."/>
            <person name="Wang M."/>
            <person name="Liu G.H."/>
            <person name="Pecoraro L."/>
            <person name="Huang H.X."/>
            <person name="Xiao X.J."/>
            <person name="Lin M."/>
            <person name="Wu X.Y."/>
            <person name="Wu W.L."/>
            <person name="Chen Y.Y."/>
            <person name="Chang S.B."/>
            <person name="Sakamoto S."/>
            <person name="Ohme-Takagi M."/>
            <person name="Yagi M."/>
            <person name="Zeng S.J."/>
            <person name="Shen C.Y."/>
            <person name="Yeh C.M."/>
            <person name="Luo Y.B."/>
            <person name="Tsai W.C."/>
            <person name="Van de Peer Y."/>
            <person name="Liu Z.J."/>
        </authorList>
    </citation>
    <scope>NUCLEOTIDE SEQUENCE [LARGE SCALE GENOMIC DNA]</scope>
    <source>
        <strain evidence="13">cv. Shenzhen</strain>
        <tissue evidence="12">Stem</tissue>
    </source>
</reference>
<keyword evidence="5" id="KW-0805">Transcription regulation</keyword>
<evidence type="ECO:0000256" key="2">
    <source>
        <dbReference type="ARBA" id="ARBA00022723"/>
    </source>
</evidence>
<feature type="region of interest" description="Disordered" evidence="10">
    <location>
        <begin position="152"/>
        <end position="172"/>
    </location>
</feature>
<dbReference type="PANTHER" id="PTHR31251:SF207">
    <property type="entry name" value="SQUAMOSA PROMOTER-BINDING-LIKE PROTEIN 13A-RELATED"/>
    <property type="match status" value="1"/>
</dbReference>
<dbReference type="FunFam" id="4.10.1100.10:FF:000001">
    <property type="entry name" value="Squamosa promoter-binding-like protein 14"/>
    <property type="match status" value="1"/>
</dbReference>
<evidence type="ECO:0000256" key="9">
    <source>
        <dbReference type="PROSITE-ProRule" id="PRU00470"/>
    </source>
</evidence>
<organism evidence="12 13">
    <name type="scientific">Apostasia shenzhenica</name>
    <dbReference type="NCBI Taxonomy" id="1088818"/>
    <lineage>
        <taxon>Eukaryota</taxon>
        <taxon>Viridiplantae</taxon>
        <taxon>Streptophyta</taxon>
        <taxon>Embryophyta</taxon>
        <taxon>Tracheophyta</taxon>
        <taxon>Spermatophyta</taxon>
        <taxon>Magnoliopsida</taxon>
        <taxon>Liliopsida</taxon>
        <taxon>Asparagales</taxon>
        <taxon>Orchidaceae</taxon>
        <taxon>Apostasioideae</taxon>
        <taxon>Apostasia</taxon>
    </lineage>
</organism>
<dbReference type="GO" id="GO:0003677">
    <property type="term" value="F:DNA binding"/>
    <property type="evidence" value="ECO:0007669"/>
    <property type="project" value="UniProtKB-KW"/>
</dbReference>
<dbReference type="InterPro" id="IPR004333">
    <property type="entry name" value="SBP_dom"/>
</dbReference>
<evidence type="ECO:0000256" key="7">
    <source>
        <dbReference type="ARBA" id="ARBA00023163"/>
    </source>
</evidence>
<evidence type="ECO:0000256" key="1">
    <source>
        <dbReference type="ARBA" id="ARBA00004123"/>
    </source>
</evidence>
<proteinExistence type="predicted"/>
<feature type="domain" description="SBP-type" evidence="11">
    <location>
        <begin position="84"/>
        <end position="161"/>
    </location>
</feature>